<dbReference type="SUPFAM" id="SSF53335">
    <property type="entry name" value="S-adenosyl-L-methionine-dependent methyltransferases"/>
    <property type="match status" value="1"/>
</dbReference>
<feature type="region of interest" description="Disordered" evidence="1">
    <location>
        <begin position="1"/>
        <end position="59"/>
    </location>
</feature>
<keyword evidence="4" id="KW-1185">Reference proteome</keyword>
<dbReference type="RefSeq" id="WP_143067753.1">
    <property type="nucleotide sequence ID" value="NZ_FOIS01000006.1"/>
</dbReference>
<dbReference type="InterPro" id="IPR025714">
    <property type="entry name" value="Methyltranfer_dom"/>
</dbReference>
<feature type="compositionally biased region" description="Basic and acidic residues" evidence="1">
    <location>
        <begin position="16"/>
        <end position="26"/>
    </location>
</feature>
<feature type="compositionally biased region" description="Acidic residues" evidence="1">
    <location>
        <begin position="47"/>
        <end position="57"/>
    </location>
</feature>
<evidence type="ECO:0000313" key="3">
    <source>
        <dbReference type="EMBL" id="SEW32595.1"/>
    </source>
</evidence>
<feature type="non-terminal residue" evidence="3">
    <location>
        <position position="162"/>
    </location>
</feature>
<gene>
    <name evidence="3" type="ORF">SAMN05216285_4139</name>
</gene>
<keyword evidence="3" id="KW-0808">Transferase</keyword>
<dbReference type="AlphaFoldDB" id="A0A1I0QZL4"/>
<dbReference type="GO" id="GO:0008168">
    <property type="term" value="F:methyltransferase activity"/>
    <property type="evidence" value="ECO:0007669"/>
    <property type="project" value="UniProtKB-KW"/>
</dbReference>
<dbReference type="GO" id="GO:0032259">
    <property type="term" value="P:methylation"/>
    <property type="evidence" value="ECO:0007669"/>
    <property type="project" value="UniProtKB-KW"/>
</dbReference>
<dbReference type="STRING" id="1202768.SAMN05216285_4139"/>
<feature type="domain" description="Methyltransferase" evidence="2">
    <location>
        <begin position="112"/>
        <end position="162"/>
    </location>
</feature>
<dbReference type="EMBL" id="FOIS01000006">
    <property type="protein sequence ID" value="SEW32595.1"/>
    <property type="molecule type" value="Genomic_DNA"/>
</dbReference>
<sequence length="162" mass="17023">MTGSTPADDDESFTETEQRETVRDRYTAVAAETTADSDSYTGTDCCGETETDSDDTTAETITGCCTNDESSKEWAEQVGYQSAEIESVPSEANLGLGCGNPTAIANLELGEFVLDLGSGGGFDCFLAADKVGPDGLVVGIDMTPAMIETARENRSESDTENV</sequence>
<protein>
    <submittedName>
        <fullName evidence="3">Methyltransferase domain-containing protein</fullName>
    </submittedName>
</protein>
<dbReference type="Pfam" id="PF13847">
    <property type="entry name" value="Methyltransf_31"/>
    <property type="match status" value="1"/>
</dbReference>
<dbReference type="CDD" id="cd02440">
    <property type="entry name" value="AdoMet_MTases"/>
    <property type="match status" value="1"/>
</dbReference>
<reference evidence="4" key="1">
    <citation type="submission" date="2016-10" db="EMBL/GenBank/DDBJ databases">
        <authorList>
            <person name="Varghese N."/>
        </authorList>
    </citation>
    <scope>NUCLEOTIDE SEQUENCE [LARGE SCALE GENOMIC DNA]</scope>
    <source>
        <strain evidence="4">CGMCC 1.12284</strain>
    </source>
</reference>
<dbReference type="OrthoDB" id="57427at2157"/>
<dbReference type="Proteomes" id="UP000183275">
    <property type="component" value="Unassembled WGS sequence"/>
</dbReference>
<dbReference type="Gene3D" id="3.40.50.150">
    <property type="entry name" value="Vaccinia Virus protein VP39"/>
    <property type="match status" value="1"/>
</dbReference>
<organism evidence="3 4">
    <name type="scientific">Natrinema salifodinae</name>
    <dbReference type="NCBI Taxonomy" id="1202768"/>
    <lineage>
        <taxon>Archaea</taxon>
        <taxon>Methanobacteriati</taxon>
        <taxon>Methanobacteriota</taxon>
        <taxon>Stenosarchaea group</taxon>
        <taxon>Halobacteria</taxon>
        <taxon>Halobacteriales</taxon>
        <taxon>Natrialbaceae</taxon>
        <taxon>Natrinema</taxon>
    </lineage>
</organism>
<name>A0A1I0QZL4_9EURY</name>
<keyword evidence="3" id="KW-0489">Methyltransferase</keyword>
<evidence type="ECO:0000313" key="4">
    <source>
        <dbReference type="Proteomes" id="UP000183275"/>
    </source>
</evidence>
<proteinExistence type="predicted"/>
<evidence type="ECO:0000256" key="1">
    <source>
        <dbReference type="SAM" id="MobiDB-lite"/>
    </source>
</evidence>
<evidence type="ECO:0000259" key="2">
    <source>
        <dbReference type="Pfam" id="PF13847"/>
    </source>
</evidence>
<dbReference type="InterPro" id="IPR029063">
    <property type="entry name" value="SAM-dependent_MTases_sf"/>
</dbReference>
<accession>A0A1I0QZL4</accession>